<sequence>MIKTRREVNKSEKETKGKKKGVGPSDDSCMVVEPLMVSKGAQKVKGRKLKASVSTKPVTAKDADEAVLPSVTETDAEITSNMEGPTVGQSVDETLDVQIQEVIPEDARQKKKFKKRKHKKSVDVGESFEPKRKFSKEERKA</sequence>
<feature type="compositionally biased region" description="Basic residues" evidence="1">
    <location>
        <begin position="109"/>
        <end position="120"/>
    </location>
</feature>
<evidence type="ECO:0000313" key="3">
    <source>
        <dbReference type="Proteomes" id="UP001454036"/>
    </source>
</evidence>
<comment type="caution">
    <text evidence="2">The sequence shown here is derived from an EMBL/GenBank/DDBJ whole genome shotgun (WGS) entry which is preliminary data.</text>
</comment>
<dbReference type="AlphaFoldDB" id="A0AAV3RAF2"/>
<feature type="region of interest" description="Disordered" evidence="1">
    <location>
        <begin position="108"/>
        <end position="141"/>
    </location>
</feature>
<proteinExistence type="predicted"/>
<accession>A0AAV3RAF2</accession>
<feature type="compositionally biased region" description="Basic and acidic residues" evidence="1">
    <location>
        <begin position="1"/>
        <end position="15"/>
    </location>
</feature>
<name>A0AAV3RAF2_LITER</name>
<feature type="region of interest" description="Disordered" evidence="1">
    <location>
        <begin position="1"/>
        <end position="28"/>
    </location>
</feature>
<keyword evidence="3" id="KW-1185">Reference proteome</keyword>
<feature type="compositionally biased region" description="Basic and acidic residues" evidence="1">
    <location>
        <begin position="128"/>
        <end position="141"/>
    </location>
</feature>
<evidence type="ECO:0000256" key="1">
    <source>
        <dbReference type="SAM" id="MobiDB-lite"/>
    </source>
</evidence>
<protein>
    <submittedName>
        <fullName evidence="2">Uncharacterized protein</fullName>
    </submittedName>
</protein>
<dbReference type="EMBL" id="BAABME010008311">
    <property type="protein sequence ID" value="GAA0172845.1"/>
    <property type="molecule type" value="Genomic_DNA"/>
</dbReference>
<organism evidence="2 3">
    <name type="scientific">Lithospermum erythrorhizon</name>
    <name type="common">Purple gromwell</name>
    <name type="synonym">Lithospermum officinale var. erythrorhizon</name>
    <dbReference type="NCBI Taxonomy" id="34254"/>
    <lineage>
        <taxon>Eukaryota</taxon>
        <taxon>Viridiplantae</taxon>
        <taxon>Streptophyta</taxon>
        <taxon>Embryophyta</taxon>
        <taxon>Tracheophyta</taxon>
        <taxon>Spermatophyta</taxon>
        <taxon>Magnoliopsida</taxon>
        <taxon>eudicotyledons</taxon>
        <taxon>Gunneridae</taxon>
        <taxon>Pentapetalae</taxon>
        <taxon>asterids</taxon>
        <taxon>lamiids</taxon>
        <taxon>Boraginales</taxon>
        <taxon>Boraginaceae</taxon>
        <taxon>Boraginoideae</taxon>
        <taxon>Lithospermeae</taxon>
        <taxon>Lithospermum</taxon>
    </lineage>
</organism>
<gene>
    <name evidence="2" type="ORF">LIER_26585</name>
</gene>
<reference evidence="2 3" key="1">
    <citation type="submission" date="2024-01" db="EMBL/GenBank/DDBJ databases">
        <title>The complete chloroplast genome sequence of Lithospermum erythrorhizon: insights into the phylogenetic relationship among Boraginaceae species and the maternal lineages of purple gromwells.</title>
        <authorList>
            <person name="Okada T."/>
            <person name="Watanabe K."/>
        </authorList>
    </citation>
    <scope>NUCLEOTIDE SEQUENCE [LARGE SCALE GENOMIC DNA]</scope>
</reference>
<evidence type="ECO:0000313" key="2">
    <source>
        <dbReference type="EMBL" id="GAA0172845.1"/>
    </source>
</evidence>
<dbReference type="Proteomes" id="UP001454036">
    <property type="component" value="Unassembled WGS sequence"/>
</dbReference>